<organism evidence="1 2">
    <name type="scientific">Pseudomonas pergaminensis</name>
    <dbReference type="NCBI Taxonomy" id="2853159"/>
    <lineage>
        <taxon>Bacteria</taxon>
        <taxon>Pseudomonadati</taxon>
        <taxon>Pseudomonadota</taxon>
        <taxon>Gammaproteobacteria</taxon>
        <taxon>Pseudomonadales</taxon>
        <taxon>Pseudomonadaceae</taxon>
        <taxon>Pseudomonas</taxon>
    </lineage>
</organism>
<reference evidence="1" key="2">
    <citation type="submission" date="2024-04" db="EMBL/GenBank/DDBJ databases">
        <authorList>
            <person name="Diaz M."/>
            <person name="Bach T."/>
            <person name="Gonzalez Anta G."/>
            <person name="Agaras B."/>
            <person name="Wibberg D."/>
            <person name="Noguera F."/>
            <person name="Canciani W."/>
            <person name="Ybarra T."/>
            <person name="Nunez M.L."/>
            <person name="Valverde C."/>
        </authorList>
    </citation>
    <scope>NUCLEOTIDE SEQUENCE</scope>
    <source>
        <strain evidence="1">1008</strain>
    </source>
</reference>
<evidence type="ECO:0008006" key="3">
    <source>
        <dbReference type="Google" id="ProtNLM"/>
    </source>
</evidence>
<dbReference type="Proteomes" id="UP001056907">
    <property type="component" value="Chromosome"/>
</dbReference>
<protein>
    <recommendedName>
        <fullName evidence="3">BIG2 domain-containing protein</fullName>
    </recommendedName>
</protein>
<gene>
    <name evidence="1" type="ORF">KUA23_07295</name>
</gene>
<dbReference type="KEGG" id="ppeg:KUA23_07295"/>
<evidence type="ECO:0000313" key="1">
    <source>
        <dbReference type="EMBL" id="USW02520.1"/>
    </source>
</evidence>
<evidence type="ECO:0000313" key="2">
    <source>
        <dbReference type="Proteomes" id="UP001056907"/>
    </source>
</evidence>
<proteinExistence type="predicted"/>
<accession>A0ABD7TLF7</accession>
<name>A0ABD7TLF7_9PSED</name>
<dbReference type="EMBL" id="CP078013">
    <property type="protein sequence ID" value="USW02520.1"/>
    <property type="molecule type" value="Genomic_DNA"/>
</dbReference>
<sequence>MNASTGQVNINSEGTAIITVKDQSQPPQTASYEIQVTGEHQTLEYLGSMNWKDANKSGQLLTIGQFISLVSRFGPGFPVNGLAWTVHPQKDQPDVYHSVFMPGGQGTGWDTWSAGSASLLVLTVL</sequence>
<dbReference type="RefSeq" id="WP_252993656.1">
    <property type="nucleotide sequence ID" value="NZ_CP078013.2"/>
</dbReference>
<dbReference type="AlphaFoldDB" id="A0ABD7TLF7"/>
<reference evidence="1" key="1">
    <citation type="journal article" date="2022" name="Front. Plant Sci.">
        <title>Agronomic efficiency and genome mining analysis of the wheat-biostimulant rhizospheric bacterium Pseudomonas pergaminensis sp. nov. strain 1008T.</title>
        <authorList>
            <person name="Diaz M."/>
            <person name="Bach T."/>
            <person name="Gonzalez Anta G."/>
            <person name="Agaras B."/>
            <person name="Wibberg D."/>
            <person name="Noguera F."/>
            <person name="Canciani W."/>
            <person name="Valverde C."/>
        </authorList>
    </citation>
    <scope>NUCLEOTIDE SEQUENCE</scope>
    <source>
        <strain evidence="1">1008</strain>
    </source>
</reference>